<dbReference type="EMBL" id="FLYI01000155">
    <property type="protein sequence ID" value="SCA60340.1"/>
    <property type="molecule type" value="Genomic_DNA"/>
</dbReference>
<proteinExistence type="predicted"/>
<gene>
    <name evidence="1" type="ORF">PVC01_000059700</name>
</gene>
<dbReference type="AlphaFoldDB" id="A0A1G4E2L1"/>
<evidence type="ECO:0000313" key="1">
    <source>
        <dbReference type="EMBL" id="SCA60340.1"/>
    </source>
</evidence>
<reference evidence="1 2" key="1">
    <citation type="submission" date="2016-07" db="EMBL/GenBank/DDBJ databases">
        <authorList>
            <consortium name="Pathogen Informatics"/>
        </authorList>
    </citation>
    <scope>NUCLEOTIDE SEQUENCE [LARGE SCALE GENOMIC DNA]</scope>
</reference>
<dbReference type="VEuPathDB" id="PlasmoDB:PVPAM_060043100"/>
<accession>A0A1G4E2L1</accession>
<evidence type="ECO:0008006" key="3">
    <source>
        <dbReference type="Google" id="ProtNLM"/>
    </source>
</evidence>
<evidence type="ECO:0000313" key="2">
    <source>
        <dbReference type="Proteomes" id="UP000305196"/>
    </source>
</evidence>
<sequence length="269" mass="31030">MESTIFNYVSEFSDFKTLVSKNITDSDPGKNGICNDFLRDKLNGYVNDDNSFNKCCANAETYLTDLIEGTSENVTSFCKFLNYWFYDKLKSINNVTYSKDLLDKFFDEMQNVEDCNDSTEEIDEPTYSDLEKLVELYENFYVFEEASSAEDHDRCGKGTKCAQDYKNHESTCRGKGNDRLCNELENFRVLFNNHIKSKNKCQNMEELPSFQGPSLATTISLPVAYTPLGSWINPKLVKKKRPINELLHESGNRENNTNMRQYNIAYNLS</sequence>
<dbReference type="VEuPathDB" id="PlasmoDB:PVW1_140088800"/>
<dbReference type="Proteomes" id="UP000305196">
    <property type="component" value="Unassembled WGS sequence"/>
</dbReference>
<name>A0A1G4E2L1_PLAVI</name>
<protein>
    <recommendedName>
        <fullName evidence="3">VIR protein</fullName>
    </recommendedName>
</protein>
<dbReference type="VEuPathDB" id="PlasmoDB:PVP01_0101700"/>
<organism evidence="1 2">
    <name type="scientific">Plasmodium vivax</name>
    <name type="common">malaria parasite P. vivax</name>
    <dbReference type="NCBI Taxonomy" id="5855"/>
    <lineage>
        <taxon>Eukaryota</taxon>
        <taxon>Sar</taxon>
        <taxon>Alveolata</taxon>
        <taxon>Apicomplexa</taxon>
        <taxon>Aconoidasida</taxon>
        <taxon>Haemosporida</taxon>
        <taxon>Plasmodiidae</taxon>
        <taxon>Plasmodium</taxon>
        <taxon>Plasmodium (Plasmodium)</taxon>
    </lineage>
</organism>